<feature type="compositionally biased region" description="Acidic residues" evidence="1">
    <location>
        <begin position="375"/>
        <end position="385"/>
    </location>
</feature>
<dbReference type="Proteomes" id="UP000758603">
    <property type="component" value="Unassembled WGS sequence"/>
</dbReference>
<accession>A0A9P8UIQ1</accession>
<dbReference type="EMBL" id="JAGPXC010000005">
    <property type="protein sequence ID" value="KAH6652899.1"/>
    <property type="molecule type" value="Genomic_DNA"/>
</dbReference>
<evidence type="ECO:0000256" key="1">
    <source>
        <dbReference type="SAM" id="MobiDB-lite"/>
    </source>
</evidence>
<gene>
    <name evidence="3" type="ORF">BKA67DRAFT_692188</name>
</gene>
<proteinExistence type="predicted"/>
<sequence length="420" mass="45885">MSSSTDGRVPAWKRLGLKLKAAPDSQTESAPSRALAAPSPLANGISAAGKRKSFGASEPDHSAKKPRRDNISTPSKSNTPKAVSFAAEPEVRTFTTPTAKEKKPPKKEKQKPAKPAQQTPRGTQPNNAVKPLAKKENAVANLQSALEYLRQWHSARDSWKFNKNHQTRLLEYVFSDETTIPAVDIDIFFKYISPLKGFVRKRLRETAVEVKNKDMDQGAEGFSSSNKQAAVRKQKEYEEIIAGFLKEGTSPGKRRFEEVDYVLRTTDMEMQRRVVKRMRAEMVLDELSGSEDSETSTSTATVTDAESEDTAGEASKESGSGAPDGDKRAKLNDGTQRRIRRKKVRTAEVEDTSSSSDNDSDSDSDSDTSSSGSDSSDDSDSDVVMEVDQTRNEAETSSSSSSSSSSEAESDDDSSDQDES</sequence>
<dbReference type="OrthoDB" id="10261563at2759"/>
<evidence type="ECO:0000313" key="3">
    <source>
        <dbReference type="EMBL" id="KAH6652899.1"/>
    </source>
</evidence>
<dbReference type="PANTHER" id="PTHR22306:SF2">
    <property type="entry name" value="CHROMOSOME 7 OPEN READING FRAME 50"/>
    <property type="match status" value="1"/>
</dbReference>
<feature type="region of interest" description="Disordered" evidence="1">
    <location>
        <begin position="19"/>
        <end position="128"/>
    </location>
</feature>
<feature type="region of interest" description="Disordered" evidence="1">
    <location>
        <begin position="285"/>
        <end position="420"/>
    </location>
</feature>
<dbReference type="AlphaFoldDB" id="A0A9P8UIQ1"/>
<name>A0A9P8UIQ1_9PEZI</name>
<reference evidence="3" key="1">
    <citation type="journal article" date="2021" name="Nat. Commun.">
        <title>Genetic determinants of endophytism in the Arabidopsis root mycobiome.</title>
        <authorList>
            <person name="Mesny F."/>
            <person name="Miyauchi S."/>
            <person name="Thiergart T."/>
            <person name="Pickel B."/>
            <person name="Atanasova L."/>
            <person name="Karlsson M."/>
            <person name="Huettel B."/>
            <person name="Barry K.W."/>
            <person name="Haridas S."/>
            <person name="Chen C."/>
            <person name="Bauer D."/>
            <person name="Andreopoulos W."/>
            <person name="Pangilinan J."/>
            <person name="LaButti K."/>
            <person name="Riley R."/>
            <person name="Lipzen A."/>
            <person name="Clum A."/>
            <person name="Drula E."/>
            <person name="Henrissat B."/>
            <person name="Kohler A."/>
            <person name="Grigoriev I.V."/>
            <person name="Martin F.M."/>
            <person name="Hacquard S."/>
        </authorList>
    </citation>
    <scope>NUCLEOTIDE SEQUENCE</scope>
    <source>
        <strain evidence="3">MPI-SDFR-AT-0073</strain>
    </source>
</reference>
<protein>
    <recommendedName>
        <fullName evidence="2">WKF domain-containing protein</fullName>
    </recommendedName>
</protein>
<feature type="compositionally biased region" description="Polar residues" evidence="1">
    <location>
        <begin position="71"/>
        <end position="81"/>
    </location>
</feature>
<dbReference type="GeneID" id="70138097"/>
<feature type="compositionally biased region" description="Low complexity" evidence="1">
    <location>
        <begin position="395"/>
        <end position="407"/>
    </location>
</feature>
<evidence type="ECO:0000313" key="4">
    <source>
        <dbReference type="Proteomes" id="UP000758603"/>
    </source>
</evidence>
<feature type="domain" description="WKF" evidence="2">
    <location>
        <begin position="147"/>
        <end position="210"/>
    </location>
</feature>
<evidence type="ECO:0000259" key="2">
    <source>
        <dbReference type="Pfam" id="PF10180"/>
    </source>
</evidence>
<feature type="compositionally biased region" description="Low complexity" evidence="1">
    <location>
        <begin position="29"/>
        <end position="42"/>
    </location>
</feature>
<feature type="compositionally biased region" description="Low complexity" evidence="1">
    <location>
        <begin position="295"/>
        <end position="304"/>
    </location>
</feature>
<comment type="caution">
    <text evidence="3">The sequence shown here is derived from an EMBL/GenBank/DDBJ whole genome shotgun (WGS) entry which is preliminary data.</text>
</comment>
<dbReference type="PANTHER" id="PTHR22306">
    <property type="entry name" value="CHROMOSOME 7 OPEN READING FRAME 50"/>
    <property type="match status" value="1"/>
</dbReference>
<feature type="compositionally biased region" description="Acidic residues" evidence="1">
    <location>
        <begin position="408"/>
        <end position="420"/>
    </location>
</feature>
<organism evidence="3 4">
    <name type="scientific">Truncatella angustata</name>
    <dbReference type="NCBI Taxonomy" id="152316"/>
    <lineage>
        <taxon>Eukaryota</taxon>
        <taxon>Fungi</taxon>
        <taxon>Dikarya</taxon>
        <taxon>Ascomycota</taxon>
        <taxon>Pezizomycotina</taxon>
        <taxon>Sordariomycetes</taxon>
        <taxon>Xylariomycetidae</taxon>
        <taxon>Amphisphaeriales</taxon>
        <taxon>Sporocadaceae</taxon>
        <taxon>Truncatella</taxon>
    </lineage>
</organism>
<dbReference type="RefSeq" id="XP_045957176.1">
    <property type="nucleotide sequence ID" value="XM_046109206.1"/>
</dbReference>
<dbReference type="InterPro" id="IPR019327">
    <property type="entry name" value="WKF"/>
</dbReference>
<keyword evidence="4" id="KW-1185">Reference proteome</keyword>
<dbReference type="Pfam" id="PF10180">
    <property type="entry name" value="WKF"/>
    <property type="match status" value="1"/>
</dbReference>